<keyword evidence="3" id="KW-1185">Reference proteome</keyword>
<dbReference type="EMBL" id="FMWJ01000001">
    <property type="protein sequence ID" value="SCZ51378.1"/>
    <property type="molecule type" value="Genomic_DNA"/>
</dbReference>
<feature type="transmembrane region" description="Helical" evidence="1">
    <location>
        <begin position="25"/>
        <end position="43"/>
    </location>
</feature>
<gene>
    <name evidence="2" type="ORF">SAMN02982990_00106</name>
</gene>
<accession>A0A1G5PPN4</accession>
<name>A0A1G5PPN4_PHOLU</name>
<evidence type="ECO:0000313" key="3">
    <source>
        <dbReference type="Proteomes" id="UP000183223"/>
    </source>
</evidence>
<organism evidence="2 3">
    <name type="scientific">Photorhabdus luminescens</name>
    <name type="common">Xenorhabdus luminescens</name>
    <dbReference type="NCBI Taxonomy" id="29488"/>
    <lineage>
        <taxon>Bacteria</taxon>
        <taxon>Pseudomonadati</taxon>
        <taxon>Pseudomonadota</taxon>
        <taxon>Gammaproteobacteria</taxon>
        <taxon>Enterobacterales</taxon>
        <taxon>Morganellaceae</taxon>
        <taxon>Photorhabdus</taxon>
    </lineage>
</organism>
<keyword evidence="1" id="KW-1133">Transmembrane helix</keyword>
<reference evidence="3" key="1">
    <citation type="submission" date="2016-10" db="EMBL/GenBank/DDBJ databases">
        <authorList>
            <person name="Varghese N."/>
            <person name="Submissions S."/>
        </authorList>
    </citation>
    <scope>NUCLEOTIDE SEQUENCE [LARGE SCALE GENOMIC DNA]</scope>
    <source>
        <strain evidence="3">ATCC 29999</strain>
    </source>
</reference>
<keyword evidence="1" id="KW-0812">Transmembrane</keyword>
<evidence type="ECO:0000313" key="2">
    <source>
        <dbReference type="EMBL" id="SCZ51378.1"/>
    </source>
</evidence>
<dbReference type="Proteomes" id="UP000183223">
    <property type="component" value="Unassembled WGS sequence"/>
</dbReference>
<keyword evidence="1" id="KW-0472">Membrane</keyword>
<proteinExistence type="predicted"/>
<protein>
    <submittedName>
        <fullName evidence="2">Uncharacterized protein</fullName>
    </submittedName>
</protein>
<dbReference type="AlphaFoldDB" id="A0A1G5PPN4"/>
<sequence length="49" mass="5666">MPTDVFAHYLSCIQAPRLFPKVTHFRFGVLFLIVCTTITCANNRKHIED</sequence>
<evidence type="ECO:0000256" key="1">
    <source>
        <dbReference type="SAM" id="Phobius"/>
    </source>
</evidence>